<dbReference type="EMBL" id="JAACXV010000052">
    <property type="protein sequence ID" value="KAF7285549.1"/>
    <property type="molecule type" value="Genomic_DNA"/>
</dbReference>
<evidence type="ECO:0000313" key="2">
    <source>
        <dbReference type="Proteomes" id="UP000625711"/>
    </source>
</evidence>
<evidence type="ECO:0008006" key="3">
    <source>
        <dbReference type="Google" id="ProtNLM"/>
    </source>
</evidence>
<evidence type="ECO:0000313" key="1">
    <source>
        <dbReference type="EMBL" id="KAF7285549.1"/>
    </source>
</evidence>
<dbReference type="Proteomes" id="UP000625711">
    <property type="component" value="Unassembled WGS sequence"/>
</dbReference>
<dbReference type="AlphaFoldDB" id="A0A834IQN3"/>
<reference evidence="1" key="1">
    <citation type="submission" date="2020-08" db="EMBL/GenBank/DDBJ databases">
        <title>Genome sequencing and assembly of the red palm weevil Rhynchophorus ferrugineus.</title>
        <authorList>
            <person name="Dias G.B."/>
            <person name="Bergman C.M."/>
            <person name="Manee M."/>
        </authorList>
    </citation>
    <scope>NUCLEOTIDE SEQUENCE</scope>
    <source>
        <strain evidence="1">AA-2017</strain>
        <tissue evidence="1">Whole larva</tissue>
    </source>
</reference>
<comment type="caution">
    <text evidence="1">The sequence shown here is derived from an EMBL/GenBank/DDBJ whole genome shotgun (WGS) entry which is preliminary data.</text>
</comment>
<organism evidence="1 2">
    <name type="scientific">Rhynchophorus ferrugineus</name>
    <name type="common">Red palm weevil</name>
    <name type="synonym">Curculio ferrugineus</name>
    <dbReference type="NCBI Taxonomy" id="354439"/>
    <lineage>
        <taxon>Eukaryota</taxon>
        <taxon>Metazoa</taxon>
        <taxon>Ecdysozoa</taxon>
        <taxon>Arthropoda</taxon>
        <taxon>Hexapoda</taxon>
        <taxon>Insecta</taxon>
        <taxon>Pterygota</taxon>
        <taxon>Neoptera</taxon>
        <taxon>Endopterygota</taxon>
        <taxon>Coleoptera</taxon>
        <taxon>Polyphaga</taxon>
        <taxon>Cucujiformia</taxon>
        <taxon>Curculionidae</taxon>
        <taxon>Dryophthorinae</taxon>
        <taxon>Rhynchophorus</taxon>
    </lineage>
</organism>
<dbReference type="OrthoDB" id="6677380at2759"/>
<proteinExistence type="predicted"/>
<name>A0A834IQN3_RHYFE</name>
<dbReference type="PANTHER" id="PTHR45877">
    <property type="entry name" value="E3 UBIQUITIN-PROTEIN LIGASE SIAH2"/>
    <property type="match status" value="1"/>
</dbReference>
<dbReference type="GO" id="GO:0043161">
    <property type="term" value="P:proteasome-mediated ubiquitin-dependent protein catabolic process"/>
    <property type="evidence" value="ECO:0007669"/>
    <property type="project" value="TreeGrafter"/>
</dbReference>
<dbReference type="InterPro" id="IPR004162">
    <property type="entry name" value="SINA-like_animal"/>
</dbReference>
<dbReference type="GO" id="GO:0031624">
    <property type="term" value="F:ubiquitin conjugating enzyme binding"/>
    <property type="evidence" value="ECO:0007669"/>
    <property type="project" value="TreeGrafter"/>
</dbReference>
<dbReference type="Gene3D" id="3.30.40.10">
    <property type="entry name" value="Zinc/RING finger domain, C3HC4 (zinc finger)"/>
    <property type="match status" value="1"/>
</dbReference>
<dbReference type="PANTHER" id="PTHR45877:SF2">
    <property type="entry name" value="E3 UBIQUITIN-PROTEIN LIGASE SINA-RELATED"/>
    <property type="match status" value="1"/>
</dbReference>
<dbReference type="GO" id="GO:0061630">
    <property type="term" value="F:ubiquitin protein ligase activity"/>
    <property type="evidence" value="ECO:0007669"/>
    <property type="project" value="TreeGrafter"/>
</dbReference>
<dbReference type="GO" id="GO:0005737">
    <property type="term" value="C:cytoplasm"/>
    <property type="evidence" value="ECO:0007669"/>
    <property type="project" value="TreeGrafter"/>
</dbReference>
<gene>
    <name evidence="1" type="ORF">GWI33_010545</name>
</gene>
<dbReference type="InterPro" id="IPR013083">
    <property type="entry name" value="Znf_RING/FYVE/PHD"/>
</dbReference>
<dbReference type="SUPFAM" id="SSF49599">
    <property type="entry name" value="TRAF domain-like"/>
    <property type="match status" value="1"/>
</dbReference>
<protein>
    <recommendedName>
        <fullName evidence="3">E3 ubiquitin-protein ligase</fullName>
    </recommendedName>
</protein>
<sequence>MATSSKSATSIYLGQLRSTGNIDKLKCSSCGKYLSLGPVSSSVDCFKNFCGRCLPVVGMQRNILYEELAKHVLFPCSISSECKTTVKFNDIRHEFTCLHRLIECPMNKCKSQLTVGSLVEHFRTKHTIKKALNHVFSVDLTLPLTLMFNMCWMFEDEEVVYFLQVFANKYRFGVNVFNMSPSQEIQRKRFAFTMKIGDRRINFPQTQVVKQFPWNKFKKNQQNGIVNWQPSVLKTLEICGVPQTRQMRFSLKIYSLNDSKSFSNIMHDDCPSIVSGYLKCSACHRSHSSYMMCNQGHIICLACTKSDLLCEICNESYVQHFNPLTIISLSILSIVTVT</sequence>
<keyword evidence="2" id="KW-1185">Reference proteome</keyword>
<accession>A0A834IQN3</accession>